<keyword evidence="6" id="KW-0963">Cytoplasm</keyword>
<dbReference type="PANTHER" id="PTHR20531">
    <property type="entry name" value="N-ALPHA-ACETYLTRANSFERASE 40"/>
    <property type="match status" value="1"/>
</dbReference>
<dbReference type="Gene3D" id="3.40.630.30">
    <property type="match status" value="1"/>
</dbReference>
<reference evidence="13" key="1">
    <citation type="journal article" date="2020" name="Stud. Mycol.">
        <title>101 Dothideomycetes genomes: a test case for predicting lifestyles and emergence of pathogens.</title>
        <authorList>
            <person name="Haridas S."/>
            <person name="Albert R."/>
            <person name="Binder M."/>
            <person name="Bloem J."/>
            <person name="Labutti K."/>
            <person name="Salamov A."/>
            <person name="Andreopoulos B."/>
            <person name="Baker S."/>
            <person name="Barry K."/>
            <person name="Bills G."/>
            <person name="Bluhm B."/>
            <person name="Cannon C."/>
            <person name="Castanera R."/>
            <person name="Culley D."/>
            <person name="Daum C."/>
            <person name="Ezra D."/>
            <person name="Gonzalez J."/>
            <person name="Henrissat B."/>
            <person name="Kuo A."/>
            <person name="Liang C."/>
            <person name="Lipzen A."/>
            <person name="Lutzoni F."/>
            <person name="Magnuson J."/>
            <person name="Mondo S."/>
            <person name="Nolan M."/>
            <person name="Ohm R."/>
            <person name="Pangilinan J."/>
            <person name="Park H.-J."/>
            <person name="Ramirez L."/>
            <person name="Alfaro M."/>
            <person name="Sun H."/>
            <person name="Tritt A."/>
            <person name="Yoshinaga Y."/>
            <person name="Zwiers L.-H."/>
            <person name="Turgeon B."/>
            <person name="Goodwin S."/>
            <person name="Spatafora J."/>
            <person name="Crous P."/>
            <person name="Grigoriev I."/>
        </authorList>
    </citation>
    <scope>NUCLEOTIDE SEQUENCE</scope>
    <source>
        <strain evidence="13">CBS 116435</strain>
    </source>
</reference>
<proteinExistence type="inferred from homology"/>
<dbReference type="SUPFAM" id="SSF55729">
    <property type="entry name" value="Acyl-CoA N-acyltransferases (Nat)"/>
    <property type="match status" value="1"/>
</dbReference>
<evidence type="ECO:0000256" key="10">
    <source>
        <dbReference type="ARBA" id="ARBA00047821"/>
    </source>
</evidence>
<accession>A0A9P4QBI7</accession>
<sequence>FKRSADMRPDETTACLDLVRETSKDDYEQSKSMGGWSDHRKRRELRDKDMRFLLLRRGALRQPSNKSTGIEGFLSFMIDHDSSPRVPVLYIYEIHLKEAMRGQGVGGHTLKVAEGIGAKVGVKKLMLTCLMCNGKARKVYEKFGFALDATSPEEKAMRGRKSKIDHVIMSKNVEGD</sequence>
<organism evidence="13 14">
    <name type="scientific">Polychaeton citri CBS 116435</name>
    <dbReference type="NCBI Taxonomy" id="1314669"/>
    <lineage>
        <taxon>Eukaryota</taxon>
        <taxon>Fungi</taxon>
        <taxon>Dikarya</taxon>
        <taxon>Ascomycota</taxon>
        <taxon>Pezizomycotina</taxon>
        <taxon>Dothideomycetes</taxon>
        <taxon>Dothideomycetidae</taxon>
        <taxon>Capnodiales</taxon>
        <taxon>Capnodiaceae</taxon>
        <taxon>Polychaeton</taxon>
    </lineage>
</organism>
<evidence type="ECO:0000256" key="8">
    <source>
        <dbReference type="ARBA" id="ARBA00023242"/>
    </source>
</evidence>
<dbReference type="InterPro" id="IPR000182">
    <property type="entry name" value="GNAT_dom"/>
</dbReference>
<dbReference type="GO" id="GO:0005737">
    <property type="term" value="C:cytoplasm"/>
    <property type="evidence" value="ECO:0007669"/>
    <property type="project" value="UniProtKB-SubCell"/>
</dbReference>
<dbReference type="Proteomes" id="UP000799441">
    <property type="component" value="Unassembled WGS sequence"/>
</dbReference>
<dbReference type="EC" id="2.3.1.257" evidence="4"/>
<comment type="caution">
    <text evidence="13">The sequence shown here is derived from an EMBL/GenBank/DDBJ whole genome shotgun (WGS) entry which is preliminary data.</text>
</comment>
<feature type="non-terminal residue" evidence="13">
    <location>
        <position position="1"/>
    </location>
</feature>
<comment type="catalytic activity">
    <reaction evidence="10">
        <text>N-terminal L-seryl-[histone H2A] + acetyl-CoA = N-terminal N(alpha)-acetyl-L-seryl-[histone H2A] + CoA + H(+)</text>
        <dbReference type="Rhea" id="RHEA:50600"/>
        <dbReference type="Rhea" id="RHEA-COMP:12742"/>
        <dbReference type="Rhea" id="RHEA-COMP:12744"/>
        <dbReference type="ChEBI" id="CHEBI:15378"/>
        <dbReference type="ChEBI" id="CHEBI:57287"/>
        <dbReference type="ChEBI" id="CHEBI:57288"/>
        <dbReference type="ChEBI" id="CHEBI:64738"/>
        <dbReference type="ChEBI" id="CHEBI:83690"/>
        <dbReference type="EC" id="2.3.1.257"/>
    </reaction>
</comment>
<gene>
    <name evidence="13" type="ORF">K431DRAFT_192824</name>
</gene>
<feature type="non-terminal residue" evidence="13">
    <location>
        <position position="176"/>
    </location>
</feature>
<dbReference type="InterPro" id="IPR016181">
    <property type="entry name" value="Acyl_CoA_acyltransferase"/>
</dbReference>
<evidence type="ECO:0000256" key="4">
    <source>
        <dbReference type="ARBA" id="ARBA00012950"/>
    </source>
</evidence>
<keyword evidence="7" id="KW-0808">Transferase</keyword>
<comment type="catalytic activity">
    <reaction evidence="11">
        <text>N-terminal L-seryl-[histone H4] + acetyl-CoA = N-terminal N(alpha)-acetyl-L-seryl-[histone H4] + CoA + H(+)</text>
        <dbReference type="Rhea" id="RHEA:50596"/>
        <dbReference type="Rhea" id="RHEA-COMP:12740"/>
        <dbReference type="Rhea" id="RHEA-COMP:12743"/>
        <dbReference type="ChEBI" id="CHEBI:15378"/>
        <dbReference type="ChEBI" id="CHEBI:57287"/>
        <dbReference type="ChEBI" id="CHEBI:57288"/>
        <dbReference type="ChEBI" id="CHEBI:64738"/>
        <dbReference type="ChEBI" id="CHEBI:83690"/>
        <dbReference type="EC" id="2.3.1.257"/>
    </reaction>
</comment>
<dbReference type="GO" id="GO:0043998">
    <property type="term" value="F:histone H2A acetyltransferase activity"/>
    <property type="evidence" value="ECO:0007669"/>
    <property type="project" value="InterPro"/>
</dbReference>
<evidence type="ECO:0000313" key="13">
    <source>
        <dbReference type="EMBL" id="KAF2721871.1"/>
    </source>
</evidence>
<evidence type="ECO:0000256" key="5">
    <source>
        <dbReference type="ARBA" id="ARBA00015043"/>
    </source>
</evidence>
<evidence type="ECO:0000313" key="14">
    <source>
        <dbReference type="Proteomes" id="UP000799441"/>
    </source>
</evidence>
<evidence type="ECO:0000256" key="11">
    <source>
        <dbReference type="ARBA" id="ARBA00049524"/>
    </source>
</evidence>
<comment type="subcellular location">
    <subcellularLocation>
        <location evidence="2">Cytoplasm</location>
    </subcellularLocation>
    <subcellularLocation>
        <location evidence="1">Nucleus</location>
    </subcellularLocation>
</comment>
<keyword evidence="14" id="KW-1185">Reference proteome</keyword>
<name>A0A9P4QBI7_9PEZI</name>
<dbReference type="PANTHER" id="PTHR20531:SF1">
    <property type="entry name" value="N-ALPHA-ACETYLTRANSFERASE 40"/>
    <property type="match status" value="1"/>
</dbReference>
<keyword evidence="8" id="KW-0539">Nucleus</keyword>
<feature type="domain" description="N-acetyltransferase" evidence="12">
    <location>
        <begin position="5"/>
        <end position="174"/>
    </location>
</feature>
<dbReference type="PROSITE" id="PS51186">
    <property type="entry name" value="GNAT"/>
    <property type="match status" value="1"/>
</dbReference>
<dbReference type="OrthoDB" id="424551at2759"/>
<dbReference type="GO" id="GO:1990189">
    <property type="term" value="F:protein N-terminal-serine acetyltransferase activity"/>
    <property type="evidence" value="ECO:0007669"/>
    <property type="project" value="UniProtKB-EC"/>
</dbReference>
<keyword evidence="9" id="KW-0012">Acyltransferase</keyword>
<dbReference type="InterPro" id="IPR039949">
    <property type="entry name" value="NAA40"/>
</dbReference>
<dbReference type="GO" id="GO:0010485">
    <property type="term" value="F:histone H4 acetyltransferase activity"/>
    <property type="evidence" value="ECO:0007669"/>
    <property type="project" value="InterPro"/>
</dbReference>
<evidence type="ECO:0000256" key="3">
    <source>
        <dbReference type="ARBA" id="ARBA00008870"/>
    </source>
</evidence>
<dbReference type="AlphaFoldDB" id="A0A9P4QBI7"/>
<evidence type="ECO:0000256" key="6">
    <source>
        <dbReference type="ARBA" id="ARBA00022490"/>
    </source>
</evidence>
<evidence type="ECO:0000256" key="9">
    <source>
        <dbReference type="ARBA" id="ARBA00023315"/>
    </source>
</evidence>
<evidence type="ECO:0000256" key="1">
    <source>
        <dbReference type="ARBA" id="ARBA00004123"/>
    </source>
</evidence>
<evidence type="ECO:0000256" key="2">
    <source>
        <dbReference type="ARBA" id="ARBA00004496"/>
    </source>
</evidence>
<dbReference type="EMBL" id="MU003787">
    <property type="protein sequence ID" value="KAF2721871.1"/>
    <property type="molecule type" value="Genomic_DNA"/>
</dbReference>
<protein>
    <recommendedName>
        <fullName evidence="5">N-alpha-acetyltransferase 40</fullName>
        <ecNumber evidence="4">2.3.1.257</ecNumber>
    </recommendedName>
</protein>
<evidence type="ECO:0000256" key="7">
    <source>
        <dbReference type="ARBA" id="ARBA00022679"/>
    </source>
</evidence>
<dbReference type="Pfam" id="PF00583">
    <property type="entry name" value="Acetyltransf_1"/>
    <property type="match status" value="1"/>
</dbReference>
<evidence type="ECO:0000259" key="12">
    <source>
        <dbReference type="PROSITE" id="PS51186"/>
    </source>
</evidence>
<comment type="similarity">
    <text evidence="3">Belongs to the acetyltransferase family. NAA40 subfamily.</text>
</comment>
<dbReference type="CDD" id="cd04301">
    <property type="entry name" value="NAT_SF"/>
    <property type="match status" value="1"/>
</dbReference>
<dbReference type="GO" id="GO:0005634">
    <property type="term" value="C:nucleus"/>
    <property type="evidence" value="ECO:0007669"/>
    <property type="project" value="UniProtKB-SubCell"/>
</dbReference>